<dbReference type="SUPFAM" id="SSF50156">
    <property type="entry name" value="PDZ domain-like"/>
    <property type="match status" value="1"/>
</dbReference>
<sequence length="471" mass="51370">MKKIINKHPYWTVILSIITGILITIAVGLIFFFNFLRGDGTNNNFNRVASVFNQINNDYYRKVDSSKLATGAIDGMLSTLDDPFSNYLTDNDATDLNDSVSGSFGGVGIQVVKKDNKIEVMSTIDGTPAQKAGLKAGDVINTVDGKSLSGKSLSKAMTLMRGKVGTKVKLGLQRGNTTFTKSITRAKIPVETVTSKMLSQKVGYIAISSVAEKTSKELKAALKRLDKAGAKSYIIDVRNNPGGLMDQALKMSSMFLKNGKTIMQVEDRNGDKESYKASKKLDGGYKVKKPVVVMINGESASAAEIFAAALHQSANVPLVGSKSYGKGTVQNITQYTDSDELKLTIAKWLTPNGTWIHKKGIIPDYKADYPAMAYITSFDEKKTYTVGQSNTDIKNLQIALKDLGYYDGTPTSDFTDQFATAVKRYQSENKLTANGQVDAKTMRSIEQKVIEELSKNDPALKMAEKVSVAKR</sequence>
<keyword evidence="2 5" id="KW-0645">Protease</keyword>
<dbReference type="PANTHER" id="PTHR32060:SF30">
    <property type="entry name" value="CARBOXY-TERMINAL PROCESSING PROTEASE CTPA"/>
    <property type="match status" value="1"/>
</dbReference>
<dbReference type="Proteomes" id="UP000051859">
    <property type="component" value="Unassembled WGS sequence"/>
</dbReference>
<dbReference type="InterPro" id="IPR036366">
    <property type="entry name" value="PGBDSf"/>
</dbReference>
<keyword evidence="3 5" id="KW-0378">Hydrolase</keyword>
<keyword evidence="4 5" id="KW-0720">Serine protease</keyword>
<accession>A0A0R2KV68</accession>
<keyword evidence="6" id="KW-0472">Membrane</keyword>
<keyword evidence="6" id="KW-1133">Transmembrane helix</keyword>
<dbReference type="InterPro" id="IPR036365">
    <property type="entry name" value="PGBD-like_sf"/>
</dbReference>
<dbReference type="CDD" id="cd07560">
    <property type="entry name" value="Peptidase_S41_CPP"/>
    <property type="match status" value="1"/>
</dbReference>
<dbReference type="Pfam" id="PF13180">
    <property type="entry name" value="PDZ_2"/>
    <property type="match status" value="1"/>
</dbReference>
<dbReference type="CDD" id="cd06782">
    <property type="entry name" value="cpPDZ_CPP-like"/>
    <property type="match status" value="1"/>
</dbReference>
<evidence type="ECO:0000313" key="9">
    <source>
        <dbReference type="Proteomes" id="UP000051859"/>
    </source>
</evidence>
<dbReference type="STRING" id="331679.IV81_GL000526"/>
<dbReference type="GO" id="GO:0004175">
    <property type="term" value="F:endopeptidase activity"/>
    <property type="evidence" value="ECO:0007669"/>
    <property type="project" value="TreeGrafter"/>
</dbReference>
<dbReference type="PATRIC" id="fig|331679.3.peg.533"/>
<dbReference type="InterPro" id="IPR005151">
    <property type="entry name" value="Tail-specific_protease"/>
</dbReference>
<dbReference type="InterPro" id="IPR002477">
    <property type="entry name" value="Peptidoglycan-bd-like"/>
</dbReference>
<dbReference type="NCBIfam" id="TIGR00225">
    <property type="entry name" value="prc"/>
    <property type="match status" value="1"/>
</dbReference>
<feature type="transmembrane region" description="Helical" evidence="6">
    <location>
        <begin position="12"/>
        <end position="36"/>
    </location>
</feature>
<proteinExistence type="inferred from homology"/>
<dbReference type="GO" id="GO:0007165">
    <property type="term" value="P:signal transduction"/>
    <property type="evidence" value="ECO:0007669"/>
    <property type="project" value="TreeGrafter"/>
</dbReference>
<evidence type="ECO:0000313" key="8">
    <source>
        <dbReference type="EMBL" id="KRN93419.1"/>
    </source>
</evidence>
<dbReference type="InterPro" id="IPR029045">
    <property type="entry name" value="ClpP/crotonase-like_dom_sf"/>
</dbReference>
<dbReference type="SUPFAM" id="SSF52096">
    <property type="entry name" value="ClpP/crotonase"/>
    <property type="match status" value="1"/>
</dbReference>
<evidence type="ECO:0000259" key="7">
    <source>
        <dbReference type="PROSITE" id="PS50106"/>
    </source>
</evidence>
<keyword evidence="9" id="KW-1185">Reference proteome</keyword>
<dbReference type="RefSeq" id="WP_057803706.1">
    <property type="nucleotide sequence ID" value="NZ_JQBX01000015.1"/>
</dbReference>
<reference evidence="8 9" key="1">
    <citation type="journal article" date="2015" name="Genome Announc.">
        <title>Expanding the biotechnology potential of lactobacilli through comparative genomics of 213 strains and associated genera.</title>
        <authorList>
            <person name="Sun Z."/>
            <person name="Harris H.M."/>
            <person name="McCann A."/>
            <person name="Guo C."/>
            <person name="Argimon S."/>
            <person name="Zhang W."/>
            <person name="Yang X."/>
            <person name="Jeffery I.B."/>
            <person name="Cooney J.C."/>
            <person name="Kagawa T.F."/>
            <person name="Liu W."/>
            <person name="Song Y."/>
            <person name="Salvetti E."/>
            <person name="Wrobel A."/>
            <person name="Rasinkangas P."/>
            <person name="Parkhill J."/>
            <person name="Rea M.C."/>
            <person name="O'Sullivan O."/>
            <person name="Ritari J."/>
            <person name="Douillard F.P."/>
            <person name="Paul Ross R."/>
            <person name="Yang R."/>
            <person name="Briner A.E."/>
            <person name="Felis G.E."/>
            <person name="de Vos W.M."/>
            <person name="Barrangou R."/>
            <person name="Klaenhammer T.R."/>
            <person name="Caufield P.W."/>
            <person name="Cui Y."/>
            <person name="Zhang H."/>
            <person name="O'Toole P.W."/>
        </authorList>
    </citation>
    <scope>NUCLEOTIDE SEQUENCE [LARGE SCALE GENOMIC DNA]</scope>
    <source>
        <strain evidence="8 9">DSM 18001</strain>
    </source>
</reference>
<evidence type="ECO:0000256" key="5">
    <source>
        <dbReference type="RuleBase" id="RU004404"/>
    </source>
</evidence>
<dbReference type="Pfam" id="PF22694">
    <property type="entry name" value="CtpB_N-like"/>
    <property type="match status" value="1"/>
</dbReference>
<gene>
    <name evidence="8" type="ORF">IV81_GL000526</name>
</gene>
<dbReference type="Gene3D" id="3.90.226.10">
    <property type="entry name" value="2-enoyl-CoA Hydratase, Chain A, domain 1"/>
    <property type="match status" value="1"/>
</dbReference>
<comment type="caution">
    <text evidence="8">The sequence shown here is derived from an EMBL/GenBank/DDBJ whole genome shotgun (WGS) entry which is preliminary data.</text>
</comment>
<dbReference type="InterPro" id="IPR036034">
    <property type="entry name" value="PDZ_sf"/>
</dbReference>
<protein>
    <submittedName>
        <fullName evidence="8">Periplasmic protease</fullName>
    </submittedName>
</protein>
<dbReference type="Pfam" id="PF03572">
    <property type="entry name" value="Peptidase_S41"/>
    <property type="match status" value="1"/>
</dbReference>
<dbReference type="SUPFAM" id="SSF47090">
    <property type="entry name" value="PGBD-like"/>
    <property type="match status" value="1"/>
</dbReference>
<dbReference type="AlphaFoldDB" id="A0A0R2KV68"/>
<evidence type="ECO:0000256" key="6">
    <source>
        <dbReference type="SAM" id="Phobius"/>
    </source>
</evidence>
<dbReference type="Gene3D" id="1.10.101.10">
    <property type="entry name" value="PGBD-like superfamily/PGBD"/>
    <property type="match status" value="1"/>
</dbReference>
<evidence type="ECO:0000256" key="4">
    <source>
        <dbReference type="ARBA" id="ARBA00022825"/>
    </source>
</evidence>
<dbReference type="FunFam" id="3.30.750.44:FF:000001">
    <property type="entry name" value="S41 family peptidase"/>
    <property type="match status" value="1"/>
</dbReference>
<dbReference type="SMART" id="SM00228">
    <property type="entry name" value="PDZ"/>
    <property type="match status" value="1"/>
</dbReference>
<keyword evidence="6" id="KW-0812">Transmembrane</keyword>
<dbReference type="PANTHER" id="PTHR32060">
    <property type="entry name" value="TAIL-SPECIFIC PROTEASE"/>
    <property type="match status" value="1"/>
</dbReference>
<dbReference type="InterPro" id="IPR055210">
    <property type="entry name" value="CtpA/B_N"/>
</dbReference>
<name>A0A0R2KV68_9LACO</name>
<dbReference type="GO" id="GO:0008236">
    <property type="term" value="F:serine-type peptidase activity"/>
    <property type="evidence" value="ECO:0007669"/>
    <property type="project" value="UniProtKB-KW"/>
</dbReference>
<dbReference type="InterPro" id="IPR004447">
    <property type="entry name" value="Peptidase_S41A"/>
</dbReference>
<feature type="domain" description="PDZ" evidence="7">
    <location>
        <begin position="93"/>
        <end position="161"/>
    </location>
</feature>
<dbReference type="EMBL" id="JQBX01000015">
    <property type="protein sequence ID" value="KRN93419.1"/>
    <property type="molecule type" value="Genomic_DNA"/>
</dbReference>
<dbReference type="FunFam" id="2.30.42.10:FF:000063">
    <property type="entry name" value="Peptidase, S41 family"/>
    <property type="match status" value="1"/>
</dbReference>
<dbReference type="PROSITE" id="PS50106">
    <property type="entry name" value="PDZ"/>
    <property type="match status" value="1"/>
</dbReference>
<evidence type="ECO:0000256" key="1">
    <source>
        <dbReference type="ARBA" id="ARBA00009179"/>
    </source>
</evidence>
<evidence type="ECO:0000256" key="2">
    <source>
        <dbReference type="ARBA" id="ARBA00022670"/>
    </source>
</evidence>
<dbReference type="Gene3D" id="3.30.750.44">
    <property type="match status" value="1"/>
</dbReference>
<dbReference type="Gene3D" id="2.30.42.10">
    <property type="match status" value="1"/>
</dbReference>
<dbReference type="SMART" id="SM00245">
    <property type="entry name" value="TSPc"/>
    <property type="match status" value="1"/>
</dbReference>
<dbReference type="GO" id="GO:0006508">
    <property type="term" value="P:proteolysis"/>
    <property type="evidence" value="ECO:0007669"/>
    <property type="project" value="UniProtKB-KW"/>
</dbReference>
<dbReference type="Pfam" id="PF01471">
    <property type="entry name" value="PG_binding_1"/>
    <property type="match status" value="1"/>
</dbReference>
<dbReference type="GO" id="GO:0030288">
    <property type="term" value="C:outer membrane-bounded periplasmic space"/>
    <property type="evidence" value="ECO:0007669"/>
    <property type="project" value="TreeGrafter"/>
</dbReference>
<dbReference type="InterPro" id="IPR001478">
    <property type="entry name" value="PDZ"/>
</dbReference>
<evidence type="ECO:0000256" key="3">
    <source>
        <dbReference type="ARBA" id="ARBA00022801"/>
    </source>
</evidence>
<organism evidence="8 9">
    <name type="scientific">Pediococcus stilesii</name>
    <dbReference type="NCBI Taxonomy" id="331679"/>
    <lineage>
        <taxon>Bacteria</taxon>
        <taxon>Bacillati</taxon>
        <taxon>Bacillota</taxon>
        <taxon>Bacilli</taxon>
        <taxon>Lactobacillales</taxon>
        <taxon>Lactobacillaceae</taxon>
        <taxon>Pediococcus</taxon>
    </lineage>
</organism>
<comment type="similarity">
    <text evidence="1 5">Belongs to the peptidase S41A family.</text>
</comment>